<reference evidence="1" key="1">
    <citation type="journal article" date="2023" name="Mol. Biol. Evol.">
        <title>Third-Generation Sequencing Reveals the Adaptive Role of the Epigenome in Three Deep-Sea Polychaetes.</title>
        <authorList>
            <person name="Perez M."/>
            <person name="Aroh O."/>
            <person name="Sun Y."/>
            <person name="Lan Y."/>
            <person name="Juniper S.K."/>
            <person name="Young C.R."/>
            <person name="Angers B."/>
            <person name="Qian P.Y."/>
        </authorList>
    </citation>
    <scope>NUCLEOTIDE SEQUENCE</scope>
    <source>
        <strain evidence="1">R07B-5</strain>
    </source>
</reference>
<sequence>MVDYDASDGSDFDYAYNNENGIVFHFDGPGEAKNTIDRVMGNNMLVNAMFDDNDCVDFEEFAAAWVENSVNFYSVREPAFCLLLGPVPARATE</sequence>
<dbReference type="EMBL" id="JAODUO010000245">
    <property type="protein sequence ID" value="KAK2185072.1"/>
    <property type="molecule type" value="Genomic_DNA"/>
</dbReference>
<protein>
    <submittedName>
        <fullName evidence="1">Uncharacterized protein</fullName>
    </submittedName>
</protein>
<name>A0AAD9UD46_RIDPI</name>
<proteinExistence type="predicted"/>
<dbReference type="Proteomes" id="UP001209878">
    <property type="component" value="Unassembled WGS sequence"/>
</dbReference>
<dbReference type="AlphaFoldDB" id="A0AAD9UD46"/>
<gene>
    <name evidence="1" type="ORF">NP493_246g01034</name>
</gene>
<keyword evidence="2" id="KW-1185">Reference proteome</keyword>
<comment type="caution">
    <text evidence="1">The sequence shown here is derived from an EMBL/GenBank/DDBJ whole genome shotgun (WGS) entry which is preliminary data.</text>
</comment>
<organism evidence="1 2">
    <name type="scientific">Ridgeia piscesae</name>
    <name type="common">Tubeworm</name>
    <dbReference type="NCBI Taxonomy" id="27915"/>
    <lineage>
        <taxon>Eukaryota</taxon>
        <taxon>Metazoa</taxon>
        <taxon>Spiralia</taxon>
        <taxon>Lophotrochozoa</taxon>
        <taxon>Annelida</taxon>
        <taxon>Polychaeta</taxon>
        <taxon>Sedentaria</taxon>
        <taxon>Canalipalpata</taxon>
        <taxon>Sabellida</taxon>
        <taxon>Siboglinidae</taxon>
        <taxon>Ridgeia</taxon>
    </lineage>
</organism>
<evidence type="ECO:0000313" key="1">
    <source>
        <dbReference type="EMBL" id="KAK2185072.1"/>
    </source>
</evidence>
<evidence type="ECO:0000313" key="2">
    <source>
        <dbReference type="Proteomes" id="UP001209878"/>
    </source>
</evidence>
<accession>A0AAD9UD46</accession>